<dbReference type="Proteomes" id="UP001165079">
    <property type="component" value="Unassembled WGS sequence"/>
</dbReference>
<evidence type="ECO:0000313" key="4">
    <source>
        <dbReference type="Proteomes" id="UP001165079"/>
    </source>
</evidence>
<feature type="signal peptide" evidence="1">
    <location>
        <begin position="1"/>
        <end position="19"/>
    </location>
</feature>
<comment type="caution">
    <text evidence="3">The sequence shown here is derived from an EMBL/GenBank/DDBJ whole genome shotgun (WGS) entry which is preliminary data.</text>
</comment>
<dbReference type="SUPFAM" id="SSF53474">
    <property type="entry name" value="alpha/beta-Hydrolases"/>
    <property type="match status" value="1"/>
</dbReference>
<dbReference type="PANTHER" id="PTHR11559">
    <property type="entry name" value="CARBOXYLESTERASE"/>
    <property type="match status" value="1"/>
</dbReference>
<dbReference type="PROSITE" id="PS51257">
    <property type="entry name" value="PROKAR_LIPOPROTEIN"/>
    <property type="match status" value="1"/>
</dbReference>
<feature type="chain" id="PRO_5040766794" evidence="1">
    <location>
        <begin position="20"/>
        <end position="497"/>
    </location>
</feature>
<sequence length="497" mass="52228">MGRRWSAALALLTACTVLAWPQAAAASPVVVLPGGAGLMGTFDASTRVFHGVPYARPPVANLRWRPPAPAMTWQGMRDATRPSPRCPGTSRASGEDCLYLQITAPTDVRTPLPVIVWLRGEDDGEHDARRLAAHGDVVVVQADTRRGIFANFAHPGLAESGAFGLLDAQAALVWVRENIAAFDGDPTTITLAGEADVCAHLASPDAAGLFQRAVIRSGVCTWDVPATALGPGHAATPSWTPLAEASALGEATAASLCAGAADGLACLRELPADRLTGFTPRFPVPAYGGRVLPRHPYDAIREGTVHAVPVLSGTTRDEARAHAVAHALAGETDYPALLTAAFDDRAPEVQARYATPGEHPALTWSRAMTDRVYTCPAAERHRLLAAVAPTYAYEFADAYAPSAFPGFTAFPDGAAHGFDVPYLLDGPDGNDAQRALADQMAGYWAAFAAMGDPNAPGLPTWPRFAEGETLRLVPEDVRAVDLAGERGCGFWAAVPAP</sequence>
<keyword evidence="3" id="KW-0378">Hydrolase</keyword>
<keyword evidence="4" id="KW-1185">Reference proteome</keyword>
<dbReference type="Gene3D" id="3.40.50.1820">
    <property type="entry name" value="alpha/beta hydrolase"/>
    <property type="match status" value="1"/>
</dbReference>
<dbReference type="InterPro" id="IPR002018">
    <property type="entry name" value="CarbesteraseB"/>
</dbReference>
<evidence type="ECO:0000256" key="1">
    <source>
        <dbReference type="SAM" id="SignalP"/>
    </source>
</evidence>
<dbReference type="InterPro" id="IPR029058">
    <property type="entry name" value="AB_hydrolase_fold"/>
</dbReference>
<dbReference type="GO" id="GO:0016787">
    <property type="term" value="F:hydrolase activity"/>
    <property type="evidence" value="ECO:0007669"/>
    <property type="project" value="UniProtKB-KW"/>
</dbReference>
<dbReference type="RefSeq" id="WP_285665013.1">
    <property type="nucleotide sequence ID" value="NZ_BSTX01000003.1"/>
</dbReference>
<protein>
    <submittedName>
        <fullName evidence="3">Carboxylic ester hydrolase</fullName>
    </submittedName>
</protein>
<dbReference type="EMBL" id="BSTX01000003">
    <property type="protein sequence ID" value="GLZ79871.1"/>
    <property type="molecule type" value="Genomic_DNA"/>
</dbReference>
<evidence type="ECO:0000259" key="2">
    <source>
        <dbReference type="Pfam" id="PF00135"/>
    </source>
</evidence>
<reference evidence="3" key="1">
    <citation type="submission" date="2023-03" db="EMBL/GenBank/DDBJ databases">
        <title>Actinorhabdospora filicis NBRC 111898.</title>
        <authorList>
            <person name="Ichikawa N."/>
            <person name="Sato H."/>
            <person name="Tonouchi N."/>
        </authorList>
    </citation>
    <scope>NUCLEOTIDE SEQUENCE</scope>
    <source>
        <strain evidence="3">NBRC 111898</strain>
    </source>
</reference>
<accession>A0A9W6SSC7</accession>
<name>A0A9W6SSC7_9ACTN</name>
<feature type="domain" description="Carboxylesterase type B" evidence="2">
    <location>
        <begin position="45"/>
        <end position="469"/>
    </location>
</feature>
<dbReference type="AlphaFoldDB" id="A0A9W6SSC7"/>
<gene>
    <name evidence="3" type="ORF">Afil01_46780</name>
</gene>
<evidence type="ECO:0000313" key="3">
    <source>
        <dbReference type="EMBL" id="GLZ79871.1"/>
    </source>
</evidence>
<keyword evidence="1" id="KW-0732">Signal</keyword>
<proteinExistence type="predicted"/>
<organism evidence="3 4">
    <name type="scientific">Actinorhabdospora filicis</name>
    <dbReference type="NCBI Taxonomy" id="1785913"/>
    <lineage>
        <taxon>Bacteria</taxon>
        <taxon>Bacillati</taxon>
        <taxon>Actinomycetota</taxon>
        <taxon>Actinomycetes</taxon>
        <taxon>Micromonosporales</taxon>
        <taxon>Micromonosporaceae</taxon>
        <taxon>Actinorhabdospora</taxon>
    </lineage>
</organism>
<dbReference type="InterPro" id="IPR050309">
    <property type="entry name" value="Type-B_Carboxylest/Lipase"/>
</dbReference>
<dbReference type="Pfam" id="PF00135">
    <property type="entry name" value="COesterase"/>
    <property type="match status" value="1"/>
</dbReference>